<sequence length="71" mass="8138">MATYTQQLEDFIQDVLISIHANIRDLKEKRTFADPEEYDYIDGRLFSYGEMLAILRASAVDTGIEPKQLGL</sequence>
<dbReference type="RefSeq" id="WP_111350002.1">
    <property type="nucleotide sequence ID" value="NZ_QLII01000001.1"/>
</dbReference>
<dbReference type="AlphaFoldDB" id="A0A327NWB7"/>
<protein>
    <submittedName>
        <fullName evidence="1">Uncharacterized protein</fullName>
    </submittedName>
</protein>
<reference evidence="1 2" key="1">
    <citation type="submission" date="2018-06" db="EMBL/GenBank/DDBJ databases">
        <title>Spirosoma sp. HMF3257 Genome sequencing and assembly.</title>
        <authorList>
            <person name="Kang H."/>
            <person name="Cha I."/>
            <person name="Kim H."/>
            <person name="Kang J."/>
            <person name="Joh K."/>
        </authorList>
    </citation>
    <scope>NUCLEOTIDE SEQUENCE [LARGE SCALE GENOMIC DNA]</scope>
    <source>
        <strain evidence="1 2">HMF3257</strain>
    </source>
</reference>
<name>A0A327NWB7_9BACT</name>
<evidence type="ECO:0000313" key="1">
    <source>
        <dbReference type="EMBL" id="RAI78326.1"/>
    </source>
</evidence>
<accession>A0A327NWB7</accession>
<evidence type="ECO:0000313" key="2">
    <source>
        <dbReference type="Proteomes" id="UP000249016"/>
    </source>
</evidence>
<proteinExistence type="predicted"/>
<dbReference type="EMBL" id="QLII01000001">
    <property type="protein sequence ID" value="RAI78326.1"/>
    <property type="molecule type" value="Genomic_DNA"/>
</dbReference>
<dbReference type="Proteomes" id="UP000249016">
    <property type="component" value="Unassembled WGS sequence"/>
</dbReference>
<keyword evidence="2" id="KW-1185">Reference proteome</keyword>
<organism evidence="1 2">
    <name type="scientific">Spirosoma telluris</name>
    <dbReference type="NCBI Taxonomy" id="2183553"/>
    <lineage>
        <taxon>Bacteria</taxon>
        <taxon>Pseudomonadati</taxon>
        <taxon>Bacteroidota</taxon>
        <taxon>Cytophagia</taxon>
        <taxon>Cytophagales</taxon>
        <taxon>Cytophagaceae</taxon>
        <taxon>Spirosoma</taxon>
    </lineage>
</organism>
<dbReference type="OrthoDB" id="981915at2"/>
<comment type="caution">
    <text evidence="1">The sequence shown here is derived from an EMBL/GenBank/DDBJ whole genome shotgun (WGS) entry which is preliminary data.</text>
</comment>
<gene>
    <name evidence="1" type="ORF">HMF3257_03190</name>
</gene>